<keyword evidence="1" id="KW-0732">Signal</keyword>
<dbReference type="EMBL" id="JAHCVI010000001">
    <property type="protein sequence ID" value="KAG7292024.1"/>
    <property type="molecule type" value="Genomic_DNA"/>
</dbReference>
<feature type="signal peptide" evidence="1">
    <location>
        <begin position="1"/>
        <end position="26"/>
    </location>
</feature>
<evidence type="ECO:0000256" key="1">
    <source>
        <dbReference type="SAM" id="SignalP"/>
    </source>
</evidence>
<name>A0AAD4HYD8_9PEZI</name>
<gene>
    <name evidence="3" type="ORF">NEMBOFW57_002055</name>
</gene>
<proteinExistence type="predicted"/>
<accession>A0AAD4HYD8</accession>
<feature type="chain" id="PRO_5042091685" description="Azaphilone pigments biosynthesis cluster protein L N-terminal domain-containing protein" evidence="1">
    <location>
        <begin position="27"/>
        <end position="249"/>
    </location>
</feature>
<dbReference type="InterPro" id="IPR031348">
    <property type="entry name" value="PigL_N"/>
</dbReference>
<comment type="caution">
    <text evidence="3">The sequence shown here is derived from an EMBL/GenBank/DDBJ whole genome shotgun (WGS) entry which is preliminary data.</text>
</comment>
<dbReference type="AlphaFoldDB" id="A0AAD4HYD8"/>
<feature type="domain" description="Azaphilone pigments biosynthesis cluster protein L N-terminal" evidence="2">
    <location>
        <begin position="1"/>
        <end position="108"/>
    </location>
</feature>
<reference evidence="3" key="1">
    <citation type="submission" date="2023-02" db="EMBL/GenBank/DDBJ databases">
        <authorList>
            <person name="Palmer J.M."/>
        </authorList>
    </citation>
    <scope>NUCLEOTIDE SEQUENCE</scope>
    <source>
        <strain evidence="3">FW57</strain>
    </source>
</reference>
<evidence type="ECO:0000313" key="4">
    <source>
        <dbReference type="Proteomes" id="UP001197093"/>
    </source>
</evidence>
<dbReference type="Proteomes" id="UP001197093">
    <property type="component" value="Unassembled WGS sequence"/>
</dbReference>
<evidence type="ECO:0000313" key="3">
    <source>
        <dbReference type="EMBL" id="KAG7292024.1"/>
    </source>
</evidence>
<evidence type="ECO:0000259" key="2">
    <source>
        <dbReference type="Pfam" id="PF17111"/>
    </source>
</evidence>
<organism evidence="3 4">
    <name type="scientific">Staphylotrichum longicolle</name>
    <dbReference type="NCBI Taxonomy" id="669026"/>
    <lineage>
        <taxon>Eukaryota</taxon>
        <taxon>Fungi</taxon>
        <taxon>Dikarya</taxon>
        <taxon>Ascomycota</taxon>
        <taxon>Pezizomycotina</taxon>
        <taxon>Sordariomycetes</taxon>
        <taxon>Sordariomycetidae</taxon>
        <taxon>Sordariales</taxon>
        <taxon>Chaetomiaceae</taxon>
        <taxon>Staphylotrichum</taxon>
    </lineage>
</organism>
<protein>
    <recommendedName>
        <fullName evidence="2">Azaphilone pigments biosynthesis cluster protein L N-terminal domain-containing protein</fullName>
    </recommendedName>
</protein>
<dbReference type="Pfam" id="PF17111">
    <property type="entry name" value="PigL_N"/>
    <property type="match status" value="1"/>
</dbReference>
<keyword evidence="4" id="KW-1185">Reference proteome</keyword>
<sequence length="249" mass="27037">MDPVSAGSGVLAFVVLALKSAKVIHAVLSAVKDGPQSLKHLVSDIASLQGILEDLSSLQHESINVGDARALEMAASRCADDVAHIEAKLQRLSIQRTDKHVGKLWKRLVTAISERDLIQMQGLVRGHFTMLQAQLGLSQSRQLSQVLVNLKQLQEQVAARGNCPNSATVNAQPTCQAMEASSTSDPPGLPTIDLELEQRLSRLIQHIGKEESMVESENAQQIIDDVEAVLQAAERNEFKPEENQTSPES</sequence>